<accession>A0A182QVF3</accession>
<evidence type="ECO:0000256" key="6">
    <source>
        <dbReference type="SAM" id="MobiDB-lite"/>
    </source>
</evidence>
<proteinExistence type="predicted"/>
<dbReference type="AlphaFoldDB" id="A0A182QVF3"/>
<feature type="domain" description="SANT" evidence="8">
    <location>
        <begin position="305"/>
        <end position="357"/>
    </location>
</feature>
<comment type="subcellular location">
    <subcellularLocation>
        <location evidence="1">Nucleus</location>
    </subcellularLocation>
</comment>
<dbReference type="FunFam" id="1.10.10.60:FF:000025">
    <property type="entry name" value="Mesoderm induction early response 1, transcriptional regulator"/>
    <property type="match status" value="1"/>
</dbReference>
<dbReference type="InterPro" id="IPR045787">
    <property type="entry name" value="MIER1/3_C"/>
</dbReference>
<dbReference type="PANTHER" id="PTHR10865">
    <property type="entry name" value="METASTASIS-ASSOCIATED PROTEIN AND MESODERM INDUCTION EARLY RESPONSE PROTEIN"/>
    <property type="match status" value="1"/>
</dbReference>
<evidence type="ECO:0000256" key="2">
    <source>
        <dbReference type="ARBA" id="ARBA00022491"/>
    </source>
</evidence>
<dbReference type="Pfam" id="PF19426">
    <property type="entry name" value="MIER1_3_C"/>
    <property type="match status" value="1"/>
</dbReference>
<feature type="compositionally biased region" description="Polar residues" evidence="6">
    <location>
        <begin position="391"/>
        <end position="412"/>
    </location>
</feature>
<dbReference type="InterPro" id="IPR000949">
    <property type="entry name" value="ELM2_dom"/>
</dbReference>
<reference evidence="10" key="1">
    <citation type="submission" date="2014-01" db="EMBL/GenBank/DDBJ databases">
        <title>The Genome Sequence of Anopheles farauti FAR1 (V2).</title>
        <authorList>
            <consortium name="The Broad Institute Genomics Platform"/>
            <person name="Neafsey D.E."/>
            <person name="Besansky N."/>
            <person name="Howell P."/>
            <person name="Walton C."/>
            <person name="Young S.K."/>
            <person name="Zeng Q."/>
            <person name="Gargeya S."/>
            <person name="Fitzgerald M."/>
            <person name="Haas B."/>
            <person name="Abouelleil A."/>
            <person name="Allen A.W."/>
            <person name="Alvarado L."/>
            <person name="Arachchi H.M."/>
            <person name="Berlin A.M."/>
            <person name="Chapman S.B."/>
            <person name="Gainer-Dewar J."/>
            <person name="Goldberg J."/>
            <person name="Griggs A."/>
            <person name="Gujja S."/>
            <person name="Hansen M."/>
            <person name="Howarth C."/>
            <person name="Imamovic A."/>
            <person name="Ireland A."/>
            <person name="Larimer J."/>
            <person name="McCowan C."/>
            <person name="Murphy C."/>
            <person name="Pearson M."/>
            <person name="Poon T.W."/>
            <person name="Priest M."/>
            <person name="Roberts A."/>
            <person name="Saif S."/>
            <person name="Shea T."/>
            <person name="Sisk P."/>
            <person name="Sykes S."/>
            <person name="Wortman J."/>
            <person name="Nusbaum C."/>
            <person name="Birren B."/>
        </authorList>
    </citation>
    <scope>NUCLEOTIDE SEQUENCE [LARGE SCALE GENOMIC DNA]</scope>
    <source>
        <strain evidence="10">FAR1</strain>
    </source>
</reference>
<keyword evidence="5" id="KW-0539">Nucleus</keyword>
<feature type="compositionally biased region" description="Basic and acidic residues" evidence="6">
    <location>
        <begin position="413"/>
        <end position="424"/>
    </location>
</feature>
<keyword evidence="3" id="KW-0805">Transcription regulation</keyword>
<name>A0A182QVF3_9DIPT</name>
<evidence type="ECO:0000259" key="8">
    <source>
        <dbReference type="PROSITE" id="PS51293"/>
    </source>
</evidence>
<evidence type="ECO:0000256" key="3">
    <source>
        <dbReference type="ARBA" id="ARBA00023015"/>
    </source>
</evidence>
<dbReference type="Gene3D" id="1.10.10.60">
    <property type="entry name" value="Homeodomain-like"/>
    <property type="match status" value="1"/>
</dbReference>
<evidence type="ECO:0000256" key="4">
    <source>
        <dbReference type="ARBA" id="ARBA00023163"/>
    </source>
</evidence>
<feature type="domain" description="ELM2" evidence="7">
    <location>
        <begin position="158"/>
        <end position="297"/>
    </location>
</feature>
<dbReference type="EnsemblMetazoa" id="AFAF017668-RA">
    <property type="protein sequence ID" value="AFAF017668-PA"/>
    <property type="gene ID" value="AFAF017668"/>
</dbReference>
<dbReference type="SMART" id="SM01189">
    <property type="entry name" value="ELM2"/>
    <property type="match status" value="1"/>
</dbReference>
<feature type="compositionally biased region" description="Polar residues" evidence="6">
    <location>
        <begin position="425"/>
        <end position="437"/>
    </location>
</feature>
<dbReference type="GO" id="GO:0005654">
    <property type="term" value="C:nucleoplasm"/>
    <property type="evidence" value="ECO:0007669"/>
    <property type="project" value="TreeGrafter"/>
</dbReference>
<dbReference type="Pfam" id="PF01448">
    <property type="entry name" value="ELM2"/>
    <property type="match status" value="1"/>
</dbReference>
<feature type="compositionally biased region" description="Polar residues" evidence="6">
    <location>
        <begin position="8"/>
        <end position="26"/>
    </location>
</feature>
<evidence type="ECO:0000259" key="7">
    <source>
        <dbReference type="PROSITE" id="PS51156"/>
    </source>
</evidence>
<feature type="compositionally biased region" description="Polar residues" evidence="6">
    <location>
        <begin position="120"/>
        <end position="132"/>
    </location>
</feature>
<dbReference type="EMBL" id="AXCN02000736">
    <property type="status" value="NOT_ANNOTATED_CDS"/>
    <property type="molecule type" value="Genomic_DNA"/>
</dbReference>
<sequence length="437" mass="47676">MPTEEEQQQTGPSSATPDSTKQTETVASKDDPVAPEKPPTSDAIEEPSDHYKTEAERRRPEVSDDVERSETSATEPSASDSSKKSTEEGSTTEPEVTPEDGGSIAAGSDPNSRLIAKPESSPQPDTAPTQQEDGGDDSQALSEDEEDGDYIPDEEVKKTIMVGSDFQAVIPEGLCRYDDALPYENEDKLLWNPTILNEQEIEDYLVKSTAGPGAVATAATAAGNLSANATAPGTQQKGAGAGTTGPPGTTPPTDPQSAGVYAIPLGNHLRDDEQSLYLLQQCGHNVDEALRRKRISNNAVPVPEQQMSIWSEEECRNFENGLRVHGKDFHMIQQTKVRTRSVGELVQFYYLWKKTERHDLFASKARLEKKKYNLHPGLTDHMDRFLEEQENSTGFGDRSSSPGFNSLYSSASEAKRQRLLDSKENNTATAKRSASNL</sequence>
<feature type="region of interest" description="Disordered" evidence="6">
    <location>
        <begin position="1"/>
        <end position="155"/>
    </location>
</feature>
<keyword evidence="4" id="KW-0804">Transcription</keyword>
<feature type="compositionally biased region" description="Acidic residues" evidence="6">
    <location>
        <begin position="142"/>
        <end position="153"/>
    </location>
</feature>
<dbReference type="InterPro" id="IPR009057">
    <property type="entry name" value="Homeodomain-like_sf"/>
</dbReference>
<dbReference type="GO" id="GO:0000122">
    <property type="term" value="P:negative regulation of transcription by RNA polymerase II"/>
    <property type="evidence" value="ECO:0007669"/>
    <property type="project" value="TreeGrafter"/>
</dbReference>
<dbReference type="InterPro" id="IPR001005">
    <property type="entry name" value="SANT/Myb"/>
</dbReference>
<keyword evidence="2" id="KW-0678">Repressor</keyword>
<reference evidence="9" key="2">
    <citation type="submission" date="2020-05" db="UniProtKB">
        <authorList>
            <consortium name="EnsemblMetazoa"/>
        </authorList>
    </citation>
    <scope>IDENTIFICATION</scope>
    <source>
        <strain evidence="9">FAR1</strain>
    </source>
</reference>
<feature type="region of interest" description="Disordered" evidence="6">
    <location>
        <begin position="389"/>
        <end position="437"/>
    </location>
</feature>
<dbReference type="STRING" id="69004.A0A182QVF3"/>
<feature type="region of interest" description="Disordered" evidence="6">
    <location>
        <begin position="228"/>
        <end position="257"/>
    </location>
</feature>
<protein>
    <submittedName>
        <fullName evidence="9">Uncharacterized protein</fullName>
    </submittedName>
</protein>
<dbReference type="GO" id="GO:0003714">
    <property type="term" value="F:transcription corepressor activity"/>
    <property type="evidence" value="ECO:0007669"/>
    <property type="project" value="TreeGrafter"/>
</dbReference>
<dbReference type="PROSITE" id="PS51293">
    <property type="entry name" value="SANT"/>
    <property type="match status" value="1"/>
</dbReference>
<dbReference type="InterPro" id="IPR040138">
    <property type="entry name" value="MIER/MTA"/>
</dbReference>
<evidence type="ECO:0000256" key="1">
    <source>
        <dbReference type="ARBA" id="ARBA00004123"/>
    </source>
</evidence>
<dbReference type="VEuPathDB" id="VectorBase:AFAF017668"/>
<dbReference type="InterPro" id="IPR017884">
    <property type="entry name" value="SANT_dom"/>
</dbReference>
<evidence type="ECO:0000256" key="5">
    <source>
        <dbReference type="ARBA" id="ARBA00023242"/>
    </source>
</evidence>
<dbReference type="PANTHER" id="PTHR10865:SF28">
    <property type="entry name" value="ELM2 DOMAIN-CONTAINING PROTEIN"/>
    <property type="match status" value="1"/>
</dbReference>
<feature type="compositionally biased region" description="Low complexity" evidence="6">
    <location>
        <begin position="228"/>
        <end position="238"/>
    </location>
</feature>
<evidence type="ECO:0000313" key="10">
    <source>
        <dbReference type="Proteomes" id="UP000075886"/>
    </source>
</evidence>
<dbReference type="GO" id="GO:0032991">
    <property type="term" value="C:protein-containing complex"/>
    <property type="evidence" value="ECO:0007669"/>
    <property type="project" value="UniProtKB-ARBA"/>
</dbReference>
<dbReference type="PROSITE" id="PS51156">
    <property type="entry name" value="ELM2"/>
    <property type="match status" value="1"/>
</dbReference>
<dbReference type="Proteomes" id="UP000075886">
    <property type="component" value="Unassembled WGS sequence"/>
</dbReference>
<feature type="compositionally biased region" description="Basic and acidic residues" evidence="6">
    <location>
        <begin position="47"/>
        <end position="70"/>
    </location>
</feature>
<dbReference type="SUPFAM" id="SSF46689">
    <property type="entry name" value="Homeodomain-like"/>
    <property type="match status" value="1"/>
</dbReference>
<evidence type="ECO:0000313" key="9">
    <source>
        <dbReference type="EnsemblMetazoa" id="AFAF017668-PA"/>
    </source>
</evidence>
<dbReference type="SMART" id="SM00717">
    <property type="entry name" value="SANT"/>
    <property type="match status" value="1"/>
</dbReference>
<dbReference type="GO" id="GO:0042826">
    <property type="term" value="F:histone deacetylase binding"/>
    <property type="evidence" value="ECO:0007669"/>
    <property type="project" value="TreeGrafter"/>
</dbReference>
<organism evidence="9 10">
    <name type="scientific">Anopheles farauti</name>
    <dbReference type="NCBI Taxonomy" id="69004"/>
    <lineage>
        <taxon>Eukaryota</taxon>
        <taxon>Metazoa</taxon>
        <taxon>Ecdysozoa</taxon>
        <taxon>Arthropoda</taxon>
        <taxon>Hexapoda</taxon>
        <taxon>Insecta</taxon>
        <taxon>Pterygota</taxon>
        <taxon>Neoptera</taxon>
        <taxon>Endopterygota</taxon>
        <taxon>Diptera</taxon>
        <taxon>Nematocera</taxon>
        <taxon>Culicoidea</taxon>
        <taxon>Culicidae</taxon>
        <taxon>Anophelinae</taxon>
        <taxon>Anopheles</taxon>
    </lineage>
</organism>
<dbReference type="CDD" id="cd11661">
    <property type="entry name" value="SANT_MTA3_like"/>
    <property type="match status" value="1"/>
</dbReference>
<keyword evidence="10" id="KW-1185">Reference proteome</keyword>